<evidence type="ECO:0000256" key="2">
    <source>
        <dbReference type="ARBA" id="ARBA00004746"/>
    </source>
</evidence>
<evidence type="ECO:0000256" key="4">
    <source>
        <dbReference type="ARBA" id="ARBA00011738"/>
    </source>
</evidence>
<dbReference type="Proteomes" id="UP000321049">
    <property type="component" value="Unassembled WGS sequence"/>
</dbReference>
<dbReference type="RefSeq" id="WP_146845887.1">
    <property type="nucleotide sequence ID" value="NZ_BJWH01000008.1"/>
</dbReference>
<dbReference type="Gene3D" id="3.90.1150.10">
    <property type="entry name" value="Aspartate Aminotransferase, domain 1"/>
    <property type="match status" value="1"/>
</dbReference>
<evidence type="ECO:0000256" key="11">
    <source>
        <dbReference type="ARBA" id="ARBA00047715"/>
    </source>
</evidence>
<dbReference type="GO" id="GO:0009102">
    <property type="term" value="P:biotin biosynthetic process"/>
    <property type="evidence" value="ECO:0007669"/>
    <property type="project" value="UniProtKB-KW"/>
</dbReference>
<comment type="subunit">
    <text evidence="4">Homodimer.</text>
</comment>
<evidence type="ECO:0000256" key="10">
    <source>
        <dbReference type="ARBA" id="ARBA00033381"/>
    </source>
</evidence>
<sequence length="393" mass="40809">MLTQARALARTTVTPPSPPVRPELTRLDQGNLTWADFDGRRVRNFLSSNYLGMSVEPSVVDAAVAATLSYGTGVSGSRVTCGSLGVHEALEQELAEAFETSALLFTTGYAANLGVLGALASYGDTVVVDAHCHASVFDGVQLSGGQVATFRHDDPDDLATQLRTRGPVAAVVVCGVYPVLGDVADLVGIGAVARRHGVPLMVDEAHAFGVLGSGGLGTAELLRADVAVRTVTFSKALGSLGGAVLGPSELVSRLRSSSPVFRNAASPPPAAAAAALAAWRLVRQDPGRPARVTTGAARVRAELGDLVVPSSSGVVAVQAPDDRSADRYWEDLVEDGVLGARYAGRAAPDGRPVLRFAITAQHDDDDLAALTRSLRRHHPRSAHGPARQSATLP</sequence>
<dbReference type="EC" id="2.3.1.47" evidence="5"/>
<comment type="catalytic activity">
    <reaction evidence="11">
        <text>6-carboxyhexanoyl-[ACP] + L-alanine + H(+) = (8S)-8-amino-7-oxononanoate + holo-[ACP] + CO2</text>
        <dbReference type="Rhea" id="RHEA:42288"/>
        <dbReference type="Rhea" id="RHEA-COMP:9685"/>
        <dbReference type="Rhea" id="RHEA-COMP:9955"/>
        <dbReference type="ChEBI" id="CHEBI:15378"/>
        <dbReference type="ChEBI" id="CHEBI:16526"/>
        <dbReference type="ChEBI" id="CHEBI:57972"/>
        <dbReference type="ChEBI" id="CHEBI:64479"/>
        <dbReference type="ChEBI" id="CHEBI:78846"/>
        <dbReference type="ChEBI" id="CHEBI:149468"/>
        <dbReference type="EC" id="2.3.1.47"/>
    </reaction>
</comment>
<dbReference type="PANTHER" id="PTHR13693">
    <property type="entry name" value="CLASS II AMINOTRANSFERASE/8-AMINO-7-OXONONANOATE SYNTHASE"/>
    <property type="match status" value="1"/>
</dbReference>
<evidence type="ECO:0000256" key="9">
    <source>
        <dbReference type="ARBA" id="ARBA00032610"/>
    </source>
</evidence>
<dbReference type="InterPro" id="IPR015421">
    <property type="entry name" value="PyrdxlP-dep_Trfase_major"/>
</dbReference>
<dbReference type="GO" id="GO:0030170">
    <property type="term" value="F:pyridoxal phosphate binding"/>
    <property type="evidence" value="ECO:0007669"/>
    <property type="project" value="InterPro"/>
</dbReference>
<evidence type="ECO:0000256" key="7">
    <source>
        <dbReference type="ARBA" id="ARBA00022756"/>
    </source>
</evidence>
<reference evidence="15 16" key="1">
    <citation type="submission" date="2019-07" db="EMBL/GenBank/DDBJ databases">
        <title>Whole genome shotgun sequence of Cellulomonas terrae NBRC 100819.</title>
        <authorList>
            <person name="Hosoyama A."/>
            <person name="Uohara A."/>
            <person name="Ohji S."/>
            <person name="Ichikawa N."/>
        </authorList>
    </citation>
    <scope>NUCLEOTIDE SEQUENCE [LARGE SCALE GENOMIC DNA]</scope>
    <source>
        <strain evidence="15 16">NBRC 100819</strain>
    </source>
</reference>
<dbReference type="PROSITE" id="PS00599">
    <property type="entry name" value="AA_TRANSFER_CLASS_2"/>
    <property type="match status" value="1"/>
</dbReference>
<keyword evidence="8 12" id="KW-0663">Pyridoxal phosphate</keyword>
<protein>
    <recommendedName>
        <fullName evidence="5">8-amino-7-oxononanoate synthase</fullName>
        <ecNumber evidence="5">2.3.1.47</ecNumber>
    </recommendedName>
    <alternativeName>
        <fullName evidence="9">7-keto-8-amino-pelargonic acid synthase</fullName>
    </alternativeName>
    <alternativeName>
        <fullName evidence="10">8-amino-7-ketopelargonate synthase</fullName>
    </alternativeName>
</protein>
<organism evidence="15 16">
    <name type="scientific">Cellulomonas terrae</name>
    <dbReference type="NCBI Taxonomy" id="311234"/>
    <lineage>
        <taxon>Bacteria</taxon>
        <taxon>Bacillati</taxon>
        <taxon>Actinomycetota</taxon>
        <taxon>Actinomycetes</taxon>
        <taxon>Micrococcales</taxon>
        <taxon>Cellulomonadaceae</taxon>
        <taxon>Cellulomonas</taxon>
    </lineage>
</organism>
<evidence type="ECO:0000256" key="3">
    <source>
        <dbReference type="ARBA" id="ARBA00010008"/>
    </source>
</evidence>
<dbReference type="OrthoDB" id="9807157at2"/>
<evidence type="ECO:0000256" key="12">
    <source>
        <dbReference type="RuleBase" id="RU003693"/>
    </source>
</evidence>
<evidence type="ECO:0000313" key="16">
    <source>
        <dbReference type="Proteomes" id="UP000321049"/>
    </source>
</evidence>
<proteinExistence type="inferred from homology"/>
<dbReference type="InterPro" id="IPR050087">
    <property type="entry name" value="AON_synthase_class-II"/>
</dbReference>
<evidence type="ECO:0000256" key="13">
    <source>
        <dbReference type="SAM" id="MobiDB-lite"/>
    </source>
</evidence>
<evidence type="ECO:0000256" key="5">
    <source>
        <dbReference type="ARBA" id="ARBA00013187"/>
    </source>
</evidence>
<gene>
    <name evidence="15" type="ORF">CTE05_19100</name>
</gene>
<dbReference type="InterPro" id="IPR015424">
    <property type="entry name" value="PyrdxlP-dep_Trfase"/>
</dbReference>
<evidence type="ECO:0000313" key="15">
    <source>
        <dbReference type="EMBL" id="GEL98363.1"/>
    </source>
</evidence>
<dbReference type="EMBL" id="BJWH01000008">
    <property type="protein sequence ID" value="GEL98363.1"/>
    <property type="molecule type" value="Genomic_DNA"/>
</dbReference>
<dbReference type="Gene3D" id="3.40.640.10">
    <property type="entry name" value="Type I PLP-dependent aspartate aminotransferase-like (Major domain)"/>
    <property type="match status" value="1"/>
</dbReference>
<dbReference type="GO" id="GO:0008710">
    <property type="term" value="F:8-amino-7-oxononanoate synthase activity"/>
    <property type="evidence" value="ECO:0007669"/>
    <property type="project" value="UniProtKB-EC"/>
</dbReference>
<comment type="similarity">
    <text evidence="3">Belongs to the class-II pyridoxal-phosphate-dependent aminotransferase family. BioF subfamily.</text>
</comment>
<dbReference type="Pfam" id="PF00155">
    <property type="entry name" value="Aminotran_1_2"/>
    <property type="match status" value="1"/>
</dbReference>
<keyword evidence="7" id="KW-0093">Biotin biosynthesis</keyword>
<comment type="pathway">
    <text evidence="2">Cofactor biosynthesis; biotin biosynthesis.</text>
</comment>
<keyword evidence="6" id="KW-0808">Transferase</keyword>
<feature type="region of interest" description="Disordered" evidence="13">
    <location>
        <begin position="1"/>
        <end position="20"/>
    </location>
</feature>
<evidence type="ECO:0000256" key="6">
    <source>
        <dbReference type="ARBA" id="ARBA00022679"/>
    </source>
</evidence>
<dbReference type="SUPFAM" id="SSF53383">
    <property type="entry name" value="PLP-dependent transferases"/>
    <property type="match status" value="1"/>
</dbReference>
<accession>A0A511JL59</accession>
<comment type="caution">
    <text evidence="15">The sequence shown here is derived from an EMBL/GenBank/DDBJ whole genome shotgun (WGS) entry which is preliminary data.</text>
</comment>
<evidence type="ECO:0000256" key="8">
    <source>
        <dbReference type="ARBA" id="ARBA00022898"/>
    </source>
</evidence>
<evidence type="ECO:0000256" key="1">
    <source>
        <dbReference type="ARBA" id="ARBA00001933"/>
    </source>
</evidence>
<name>A0A511JL59_9CELL</name>
<keyword evidence="16" id="KW-1185">Reference proteome</keyword>
<dbReference type="AlphaFoldDB" id="A0A511JL59"/>
<dbReference type="InterPro" id="IPR001917">
    <property type="entry name" value="Aminotrans_II_pyridoxalP_BS"/>
</dbReference>
<dbReference type="InterPro" id="IPR015422">
    <property type="entry name" value="PyrdxlP-dep_Trfase_small"/>
</dbReference>
<evidence type="ECO:0000259" key="14">
    <source>
        <dbReference type="Pfam" id="PF00155"/>
    </source>
</evidence>
<dbReference type="InterPro" id="IPR004839">
    <property type="entry name" value="Aminotransferase_I/II_large"/>
</dbReference>
<feature type="domain" description="Aminotransferase class I/classII large" evidence="14">
    <location>
        <begin position="44"/>
        <end position="372"/>
    </location>
</feature>
<dbReference type="PANTHER" id="PTHR13693:SF100">
    <property type="entry name" value="8-AMINO-7-OXONONANOATE SYNTHASE"/>
    <property type="match status" value="1"/>
</dbReference>
<comment type="cofactor">
    <cofactor evidence="1 12">
        <name>pyridoxal 5'-phosphate</name>
        <dbReference type="ChEBI" id="CHEBI:597326"/>
    </cofactor>
</comment>